<evidence type="ECO:0000313" key="3">
    <source>
        <dbReference type="EMBL" id="CAL8136656.1"/>
    </source>
</evidence>
<comment type="caution">
    <text evidence="3">The sequence shown here is derived from an EMBL/GenBank/DDBJ whole genome shotgun (WGS) entry which is preliminary data.</text>
</comment>
<keyword evidence="4" id="KW-1185">Reference proteome</keyword>
<evidence type="ECO:0000313" key="4">
    <source>
        <dbReference type="Proteomes" id="UP001642540"/>
    </source>
</evidence>
<feature type="region of interest" description="Disordered" evidence="1">
    <location>
        <begin position="78"/>
        <end position="98"/>
    </location>
</feature>
<evidence type="ECO:0000256" key="2">
    <source>
        <dbReference type="SAM" id="Phobius"/>
    </source>
</evidence>
<gene>
    <name evidence="3" type="ORF">ODALV1_LOCUS26549</name>
</gene>
<proteinExistence type="predicted"/>
<reference evidence="3 4" key="1">
    <citation type="submission" date="2024-08" db="EMBL/GenBank/DDBJ databases">
        <authorList>
            <person name="Cucini C."/>
            <person name="Frati F."/>
        </authorList>
    </citation>
    <scope>NUCLEOTIDE SEQUENCE [LARGE SCALE GENOMIC DNA]</scope>
</reference>
<keyword evidence="2" id="KW-0812">Transmembrane</keyword>
<sequence>MPDEHNCERFCKIPCKNFTLNSPLNKDCVAAVIHCNCHPFWKEPLFWFIFGIVFAVVVTIVRAIYMFRKNRKAKKAATEALNSGRGTNVSQRPNTTKAIPKAEITPESSIFTPAQAIVVESSVV</sequence>
<dbReference type="EMBL" id="CAXLJM020000111">
    <property type="protein sequence ID" value="CAL8136656.1"/>
    <property type="molecule type" value="Genomic_DNA"/>
</dbReference>
<keyword evidence="2" id="KW-1133">Transmembrane helix</keyword>
<feature type="transmembrane region" description="Helical" evidence="2">
    <location>
        <begin position="45"/>
        <end position="65"/>
    </location>
</feature>
<keyword evidence="2" id="KW-0472">Membrane</keyword>
<name>A0ABP1RV66_9HEXA</name>
<feature type="compositionally biased region" description="Polar residues" evidence="1">
    <location>
        <begin position="80"/>
        <end position="97"/>
    </location>
</feature>
<dbReference type="Proteomes" id="UP001642540">
    <property type="component" value="Unassembled WGS sequence"/>
</dbReference>
<protein>
    <submittedName>
        <fullName evidence="3">Uncharacterized protein</fullName>
    </submittedName>
</protein>
<evidence type="ECO:0000256" key="1">
    <source>
        <dbReference type="SAM" id="MobiDB-lite"/>
    </source>
</evidence>
<organism evidence="3 4">
    <name type="scientific">Orchesella dallaii</name>
    <dbReference type="NCBI Taxonomy" id="48710"/>
    <lineage>
        <taxon>Eukaryota</taxon>
        <taxon>Metazoa</taxon>
        <taxon>Ecdysozoa</taxon>
        <taxon>Arthropoda</taxon>
        <taxon>Hexapoda</taxon>
        <taxon>Collembola</taxon>
        <taxon>Entomobryomorpha</taxon>
        <taxon>Entomobryoidea</taxon>
        <taxon>Orchesellidae</taxon>
        <taxon>Orchesellinae</taxon>
        <taxon>Orchesella</taxon>
    </lineage>
</organism>
<accession>A0ABP1RV66</accession>